<dbReference type="InterPro" id="IPR008030">
    <property type="entry name" value="NmrA-like"/>
</dbReference>
<dbReference type="Pfam" id="PF05368">
    <property type="entry name" value="NmrA"/>
    <property type="match status" value="1"/>
</dbReference>
<proteinExistence type="inferred from homology"/>
<dbReference type="EMBL" id="BMNC01000008">
    <property type="protein sequence ID" value="GGN09130.1"/>
    <property type="molecule type" value="Genomic_DNA"/>
</dbReference>
<protein>
    <submittedName>
        <fullName evidence="4">Nucleotide-diphosphate-sugar epimerase</fullName>
    </submittedName>
</protein>
<feature type="domain" description="NmrA-like" evidence="3">
    <location>
        <begin position="7"/>
        <end position="306"/>
    </location>
</feature>
<evidence type="ECO:0000256" key="2">
    <source>
        <dbReference type="ARBA" id="ARBA00022857"/>
    </source>
</evidence>
<reference evidence="5" key="1">
    <citation type="journal article" date="2019" name="Int. J. Syst. Evol. Microbiol.">
        <title>The Global Catalogue of Microorganisms (GCM) 10K type strain sequencing project: providing services to taxonomists for standard genome sequencing and annotation.</title>
        <authorList>
            <consortium name="The Broad Institute Genomics Platform"/>
            <consortium name="The Broad Institute Genome Sequencing Center for Infectious Disease"/>
            <person name="Wu L."/>
            <person name="Ma J."/>
        </authorList>
    </citation>
    <scope>NUCLEOTIDE SEQUENCE [LARGE SCALE GENOMIC DNA]</scope>
    <source>
        <strain evidence="5">CGMCC 4.7319</strain>
    </source>
</reference>
<comment type="similarity">
    <text evidence="1">Belongs to the NmrA-type oxidoreductase family.</text>
</comment>
<dbReference type="PANTHER" id="PTHR42748:SF7">
    <property type="entry name" value="NMRA LIKE REDOX SENSOR 1-RELATED"/>
    <property type="match status" value="1"/>
</dbReference>
<dbReference type="PANTHER" id="PTHR42748">
    <property type="entry name" value="NITROGEN METABOLITE REPRESSION PROTEIN NMRA FAMILY MEMBER"/>
    <property type="match status" value="1"/>
</dbReference>
<name>A0ABQ2IEY7_9PSEU</name>
<dbReference type="CDD" id="cd05251">
    <property type="entry name" value="NmrA_like_SDR_a"/>
    <property type="match status" value="1"/>
</dbReference>
<dbReference type="Gene3D" id="3.40.50.720">
    <property type="entry name" value="NAD(P)-binding Rossmann-like Domain"/>
    <property type="match status" value="1"/>
</dbReference>
<dbReference type="InterPro" id="IPR051164">
    <property type="entry name" value="NmrA-like_oxidored"/>
</dbReference>
<accession>A0ABQ2IEY7</accession>
<comment type="caution">
    <text evidence="4">The sequence shown here is derived from an EMBL/GenBank/DDBJ whole genome shotgun (WGS) entry which is preliminary data.</text>
</comment>
<evidence type="ECO:0000313" key="4">
    <source>
        <dbReference type="EMBL" id="GGN09130.1"/>
    </source>
</evidence>
<evidence type="ECO:0000256" key="1">
    <source>
        <dbReference type="ARBA" id="ARBA00006328"/>
    </source>
</evidence>
<evidence type="ECO:0000259" key="3">
    <source>
        <dbReference type="Pfam" id="PF05368"/>
    </source>
</evidence>
<dbReference type="SUPFAM" id="SSF51735">
    <property type="entry name" value="NAD(P)-binding Rossmann-fold domains"/>
    <property type="match status" value="1"/>
</dbReference>
<dbReference type="Gene3D" id="3.90.25.10">
    <property type="entry name" value="UDP-galactose 4-epimerase, domain 1"/>
    <property type="match status" value="1"/>
</dbReference>
<organism evidence="4 5">
    <name type="scientific">Lentzea pudingi</name>
    <dbReference type="NCBI Taxonomy" id="1789439"/>
    <lineage>
        <taxon>Bacteria</taxon>
        <taxon>Bacillati</taxon>
        <taxon>Actinomycetota</taxon>
        <taxon>Actinomycetes</taxon>
        <taxon>Pseudonocardiales</taxon>
        <taxon>Pseudonocardiaceae</taxon>
        <taxon>Lentzea</taxon>
    </lineage>
</organism>
<keyword evidence="5" id="KW-1185">Reference proteome</keyword>
<keyword evidence="2" id="KW-0521">NADP</keyword>
<sequence length="316" mass="34464">MVDGMSEKKIIAVVGATGEQGGAVARALLADGEFAVRALARNPESAAAKKLAALGAEVVQADLYDVESLRKAFGGAYGAYLVTPFFTHMSAAKELEEVRNLVAAAEGVKHVVWSTLEDTREVISLDDDRMPTLDEKYKVPHFDVKGGEADALFEQAGLPTTYVRMSFYWNNLLQGMAPHRAADGKLKLSLPMGDSRISGIAAEDIGKAIVSVLKAPEKTIGQTIGLGVEHLTGQEVAQAFSDVLGEEVTYEPLSHKDFRALGFREAVEIGNMFQYYAEFDTHILPRRDITQTRELVPNWLTLKEFLAAHREDIVIG</sequence>
<dbReference type="InterPro" id="IPR036291">
    <property type="entry name" value="NAD(P)-bd_dom_sf"/>
</dbReference>
<evidence type="ECO:0000313" key="5">
    <source>
        <dbReference type="Proteomes" id="UP000597656"/>
    </source>
</evidence>
<gene>
    <name evidence="4" type="ORF">GCM10011609_56100</name>
</gene>
<dbReference type="Proteomes" id="UP000597656">
    <property type="component" value="Unassembled WGS sequence"/>
</dbReference>